<sequence length="358" mass="40430">MDVWVTAIDPLSPLPSFFELQVCSVISKSALDIAQTYSKKAARAVGRQVTEDEGRLKVWERVGEFLGFGGMAAAEIRSAINNDATISETMYGCTRSSIRLDDTIRVMADVPRRRRIMLAMTEWLIKLVGKMMTGKYVELTGSTTTPTPTLPTLSQIKQITNLTKLFKFLYPYLNFTSESIIFLTHWSYLFGLTLHFTPFLYGTNQVIRRITLNDIRKKKMLKRIPANPSEKFSKAFTVVKKTAAIAAVVFLLSGWIANVREDLRRHRTNNSNNSEVSNAINPPDSVMEGLPGSLRNRLEANKDLCPICSRMRVNPTVCPSGFVFCYRCILMHVREKGTCPIMNSRVGEEELIHLFENS</sequence>
<dbReference type="Proteomes" id="UP001165122">
    <property type="component" value="Unassembled WGS sequence"/>
</dbReference>
<dbReference type="GO" id="GO:0004842">
    <property type="term" value="F:ubiquitin-protein transferase activity"/>
    <property type="evidence" value="ECO:0007669"/>
    <property type="project" value="TreeGrafter"/>
</dbReference>
<keyword evidence="1" id="KW-1133">Transmembrane helix</keyword>
<evidence type="ECO:0000313" key="3">
    <source>
        <dbReference type="Proteomes" id="UP001165122"/>
    </source>
</evidence>
<dbReference type="AlphaFoldDB" id="A0A9W7DSY6"/>
<dbReference type="InterPro" id="IPR013083">
    <property type="entry name" value="Znf_RING/FYVE/PHD"/>
</dbReference>
<keyword evidence="1" id="KW-0472">Membrane</keyword>
<dbReference type="GO" id="GO:0008270">
    <property type="term" value="F:zinc ion binding"/>
    <property type="evidence" value="ECO:0007669"/>
    <property type="project" value="InterPro"/>
</dbReference>
<dbReference type="EMBL" id="BRXW01000426">
    <property type="protein sequence ID" value="GMH53687.1"/>
    <property type="molecule type" value="Genomic_DNA"/>
</dbReference>
<dbReference type="OrthoDB" id="48815at2759"/>
<comment type="caution">
    <text evidence="2">The sequence shown here is derived from an EMBL/GenBank/DDBJ whole genome shotgun (WGS) entry which is preliminary data.</text>
</comment>
<feature type="transmembrane region" description="Helical" evidence="1">
    <location>
        <begin position="238"/>
        <end position="257"/>
    </location>
</feature>
<organism evidence="2 3">
    <name type="scientific">Triparma laevis f. longispina</name>
    <dbReference type="NCBI Taxonomy" id="1714387"/>
    <lineage>
        <taxon>Eukaryota</taxon>
        <taxon>Sar</taxon>
        <taxon>Stramenopiles</taxon>
        <taxon>Ochrophyta</taxon>
        <taxon>Bolidophyceae</taxon>
        <taxon>Parmales</taxon>
        <taxon>Triparmaceae</taxon>
        <taxon>Triparma</taxon>
    </lineage>
</organism>
<dbReference type="GO" id="GO:0016558">
    <property type="term" value="P:protein import into peroxisome matrix"/>
    <property type="evidence" value="ECO:0007669"/>
    <property type="project" value="InterPro"/>
</dbReference>
<name>A0A9W7DSY6_9STRA</name>
<gene>
    <name evidence="2" type="ORF">TrLO_g14329</name>
</gene>
<dbReference type="SUPFAM" id="SSF57850">
    <property type="entry name" value="RING/U-box"/>
    <property type="match status" value="1"/>
</dbReference>
<keyword evidence="3" id="KW-1185">Reference proteome</keyword>
<accession>A0A9W7DSY6</accession>
<dbReference type="PANTHER" id="PTHR12888:SF0">
    <property type="entry name" value="PEROXISOME ASSEMBLY PROTEIN 12"/>
    <property type="match status" value="1"/>
</dbReference>
<dbReference type="CDD" id="cd16451">
    <property type="entry name" value="mRING_PEX12"/>
    <property type="match status" value="1"/>
</dbReference>
<evidence type="ECO:0000313" key="2">
    <source>
        <dbReference type="EMBL" id="GMH53687.1"/>
    </source>
</evidence>
<protein>
    <recommendedName>
        <fullName evidence="4">Peroxin-12</fullName>
    </recommendedName>
</protein>
<dbReference type="GO" id="GO:1990429">
    <property type="term" value="C:peroxisomal importomer complex"/>
    <property type="evidence" value="ECO:0007669"/>
    <property type="project" value="TreeGrafter"/>
</dbReference>
<keyword evidence="1" id="KW-0812">Transmembrane</keyword>
<dbReference type="GO" id="GO:0005778">
    <property type="term" value="C:peroxisomal membrane"/>
    <property type="evidence" value="ECO:0007669"/>
    <property type="project" value="InterPro"/>
</dbReference>
<dbReference type="InterPro" id="IPR017375">
    <property type="entry name" value="PEX12"/>
</dbReference>
<proteinExistence type="predicted"/>
<evidence type="ECO:0000256" key="1">
    <source>
        <dbReference type="SAM" id="Phobius"/>
    </source>
</evidence>
<reference evidence="3" key="1">
    <citation type="journal article" date="2023" name="Commun. Biol.">
        <title>Genome analysis of Parmales, the sister group of diatoms, reveals the evolutionary specialization of diatoms from phago-mixotrophs to photoautotrophs.</title>
        <authorList>
            <person name="Ban H."/>
            <person name="Sato S."/>
            <person name="Yoshikawa S."/>
            <person name="Yamada K."/>
            <person name="Nakamura Y."/>
            <person name="Ichinomiya M."/>
            <person name="Sato N."/>
            <person name="Blanc-Mathieu R."/>
            <person name="Endo H."/>
            <person name="Kuwata A."/>
            <person name="Ogata H."/>
        </authorList>
    </citation>
    <scope>NUCLEOTIDE SEQUENCE [LARGE SCALE GENOMIC DNA]</scope>
    <source>
        <strain evidence="3">NIES 3700</strain>
    </source>
</reference>
<dbReference type="GO" id="GO:0006513">
    <property type="term" value="P:protein monoubiquitination"/>
    <property type="evidence" value="ECO:0007669"/>
    <property type="project" value="TreeGrafter"/>
</dbReference>
<dbReference type="PANTHER" id="PTHR12888">
    <property type="entry name" value="PEROXISOME ASSEMBLY PROTEIN 12 PEROXIN-12"/>
    <property type="match status" value="1"/>
</dbReference>
<dbReference type="Gene3D" id="3.30.40.10">
    <property type="entry name" value="Zinc/RING finger domain, C3HC4 (zinc finger)"/>
    <property type="match status" value="1"/>
</dbReference>
<evidence type="ECO:0008006" key="4">
    <source>
        <dbReference type="Google" id="ProtNLM"/>
    </source>
</evidence>